<name>A0A6A5T4Y1_9PLEO</name>
<dbReference type="OrthoDB" id="3903561at2759"/>
<reference evidence="3" key="1">
    <citation type="journal article" date="2020" name="Stud. Mycol.">
        <title>101 Dothideomycetes genomes: a test case for predicting lifestyles and emergence of pathogens.</title>
        <authorList>
            <person name="Haridas S."/>
            <person name="Albert R."/>
            <person name="Binder M."/>
            <person name="Bloem J."/>
            <person name="Labutti K."/>
            <person name="Salamov A."/>
            <person name="Andreopoulos B."/>
            <person name="Baker S."/>
            <person name="Barry K."/>
            <person name="Bills G."/>
            <person name="Bluhm B."/>
            <person name="Cannon C."/>
            <person name="Castanera R."/>
            <person name="Culley D."/>
            <person name="Daum C."/>
            <person name="Ezra D."/>
            <person name="Gonzalez J."/>
            <person name="Henrissat B."/>
            <person name="Kuo A."/>
            <person name="Liang C."/>
            <person name="Lipzen A."/>
            <person name="Lutzoni F."/>
            <person name="Magnuson J."/>
            <person name="Mondo S."/>
            <person name="Nolan M."/>
            <person name="Ohm R."/>
            <person name="Pangilinan J."/>
            <person name="Park H.-J."/>
            <person name="Ramirez L."/>
            <person name="Alfaro M."/>
            <person name="Sun H."/>
            <person name="Tritt A."/>
            <person name="Yoshinaga Y."/>
            <person name="Zwiers L.-H."/>
            <person name="Turgeon B."/>
            <person name="Goodwin S."/>
            <person name="Spatafora J."/>
            <person name="Crous P."/>
            <person name="Grigoriev I."/>
        </authorList>
    </citation>
    <scope>NUCLEOTIDE SEQUENCE</scope>
    <source>
        <strain evidence="3">CBS 161.51</strain>
    </source>
</reference>
<evidence type="ECO:0000256" key="2">
    <source>
        <dbReference type="SAM" id="Phobius"/>
    </source>
</evidence>
<keyword evidence="2" id="KW-1133">Transmembrane helix</keyword>
<feature type="transmembrane region" description="Helical" evidence="2">
    <location>
        <begin position="457"/>
        <end position="482"/>
    </location>
</feature>
<protein>
    <submittedName>
        <fullName evidence="3">Uncharacterized protein</fullName>
    </submittedName>
</protein>
<accession>A0A6A5T4Y1</accession>
<evidence type="ECO:0000313" key="4">
    <source>
        <dbReference type="Proteomes" id="UP000800038"/>
    </source>
</evidence>
<dbReference type="EMBL" id="ML976000">
    <property type="protein sequence ID" value="KAF1947144.1"/>
    <property type="molecule type" value="Genomic_DNA"/>
</dbReference>
<keyword evidence="2" id="KW-0472">Membrane</keyword>
<sequence length="608" mass="68923">MVVHDDRKEGDLKYACVSVTATDDSPPETARAKTWGNDSGNDEIKRRDWRSRARWKTRWHWSLQEAWIRVYHIVKRGGFCGYNAATRTAKLLIDFPVSKYSHKLKKQLFAFVLVIAFAFVPIVVLGYITHTNPYELGNTTFYRVFEDKVLTCGDNIYGTSQNATVTGFEKLFSLDSTFGRFSFSQVKTIDILWDLLVGRGVQILAWWVAYTVFSDALLRAIERHPASFSIFQRIALEGPSLYSLWTLTRELWVAKSRRTKALFFYMLWSTAYVLCVPIVLGAMTGYDSTAIAWIDLGDTNNIVPASMVKPSWLILGTKNQTWTQSVCQDYGLQYEFLSISSGRINHCDCQLPNGTMIPEEVQSIQSPDYPYDFPYINCIYNYQGNTQTYEDRDYWTGTPKIFKCNTTIAVDINGTSYDAQDLNTNTGYCYDSVAYDENHLFGNSRCLPDTADPSYRWGFSTLMFALFIFFTAGWVVTMYAVWQEAQFNSTLVKAGYKMTPLRAAFAMAKVAKKRTGMGEKQLVRANTKDLETELFGGKGKKRTKIEYGIFADDPEDGDEDMQVQAISDEVLEARHRKGVAEAAASSGSDVTRKGAHEREMTTSSQSIA</sequence>
<feature type="transmembrane region" description="Helical" evidence="2">
    <location>
        <begin position="262"/>
        <end position="283"/>
    </location>
</feature>
<feature type="transmembrane region" description="Helical" evidence="2">
    <location>
        <begin position="108"/>
        <end position="128"/>
    </location>
</feature>
<feature type="region of interest" description="Disordered" evidence="1">
    <location>
        <begin position="577"/>
        <end position="608"/>
    </location>
</feature>
<dbReference type="AlphaFoldDB" id="A0A6A5T4Y1"/>
<dbReference type="Proteomes" id="UP000800038">
    <property type="component" value="Unassembled WGS sequence"/>
</dbReference>
<keyword evidence="2" id="KW-0812">Transmembrane</keyword>
<evidence type="ECO:0000313" key="3">
    <source>
        <dbReference type="EMBL" id="KAF1947144.1"/>
    </source>
</evidence>
<proteinExistence type="predicted"/>
<organism evidence="3 4">
    <name type="scientific">Clathrospora elynae</name>
    <dbReference type="NCBI Taxonomy" id="706981"/>
    <lineage>
        <taxon>Eukaryota</taxon>
        <taxon>Fungi</taxon>
        <taxon>Dikarya</taxon>
        <taxon>Ascomycota</taxon>
        <taxon>Pezizomycotina</taxon>
        <taxon>Dothideomycetes</taxon>
        <taxon>Pleosporomycetidae</taxon>
        <taxon>Pleosporales</taxon>
        <taxon>Diademaceae</taxon>
        <taxon>Clathrospora</taxon>
    </lineage>
</organism>
<feature type="compositionally biased region" description="Basic and acidic residues" evidence="1">
    <location>
        <begin position="590"/>
        <end position="600"/>
    </location>
</feature>
<evidence type="ECO:0000256" key="1">
    <source>
        <dbReference type="SAM" id="MobiDB-lite"/>
    </source>
</evidence>
<gene>
    <name evidence="3" type="ORF">EJ02DRAFT_450107</name>
</gene>
<keyword evidence="4" id="KW-1185">Reference proteome</keyword>